<name>A0ABW5CCT0_9PROT</name>
<comment type="caution">
    <text evidence="6">The sequence shown here is derived from an EMBL/GenBank/DDBJ whole genome shotgun (WGS) entry which is preliminary data.</text>
</comment>
<dbReference type="Proteomes" id="UP001597296">
    <property type="component" value="Unassembled WGS sequence"/>
</dbReference>
<keyword evidence="2 5" id="KW-0812">Transmembrane</keyword>
<evidence type="ECO:0000256" key="4">
    <source>
        <dbReference type="ARBA" id="ARBA00023136"/>
    </source>
</evidence>
<dbReference type="InterPro" id="IPR023380">
    <property type="entry name" value="DsbB-like_sf"/>
</dbReference>
<feature type="transmembrane region" description="Helical" evidence="5">
    <location>
        <begin position="139"/>
        <end position="162"/>
    </location>
</feature>
<protein>
    <submittedName>
        <fullName evidence="6">Disulfide bond formation protein B</fullName>
    </submittedName>
</protein>
<dbReference type="Gene3D" id="1.20.1550.10">
    <property type="entry name" value="DsbB-like"/>
    <property type="match status" value="1"/>
</dbReference>
<keyword evidence="3 5" id="KW-1133">Transmembrane helix</keyword>
<proteinExistence type="predicted"/>
<evidence type="ECO:0000256" key="2">
    <source>
        <dbReference type="ARBA" id="ARBA00022692"/>
    </source>
</evidence>
<feature type="transmembrane region" description="Helical" evidence="5">
    <location>
        <begin position="47"/>
        <end position="66"/>
    </location>
</feature>
<evidence type="ECO:0000313" key="6">
    <source>
        <dbReference type="EMBL" id="MFD2233905.1"/>
    </source>
</evidence>
<dbReference type="SUPFAM" id="SSF158442">
    <property type="entry name" value="DsbB-like"/>
    <property type="match status" value="1"/>
</dbReference>
<evidence type="ECO:0000256" key="1">
    <source>
        <dbReference type="ARBA" id="ARBA00004141"/>
    </source>
</evidence>
<keyword evidence="4 5" id="KW-0472">Membrane</keyword>
<evidence type="ECO:0000256" key="5">
    <source>
        <dbReference type="SAM" id="Phobius"/>
    </source>
</evidence>
<comment type="subcellular location">
    <subcellularLocation>
        <location evidence="1">Membrane</location>
        <topology evidence="1">Multi-pass membrane protein</topology>
    </subcellularLocation>
</comment>
<dbReference type="RefSeq" id="WP_377315804.1">
    <property type="nucleotide sequence ID" value="NZ_JBHUIY010000014.1"/>
</dbReference>
<keyword evidence="7" id="KW-1185">Reference proteome</keyword>
<evidence type="ECO:0000256" key="3">
    <source>
        <dbReference type="ARBA" id="ARBA00022989"/>
    </source>
</evidence>
<gene>
    <name evidence="6" type="ORF">ACFSNB_08810</name>
</gene>
<dbReference type="EMBL" id="JBHUIY010000014">
    <property type="protein sequence ID" value="MFD2233905.1"/>
    <property type="molecule type" value="Genomic_DNA"/>
</dbReference>
<reference evidence="7" key="1">
    <citation type="journal article" date="2019" name="Int. J. Syst. Evol. Microbiol.">
        <title>The Global Catalogue of Microorganisms (GCM) 10K type strain sequencing project: providing services to taxonomists for standard genome sequencing and annotation.</title>
        <authorList>
            <consortium name="The Broad Institute Genomics Platform"/>
            <consortium name="The Broad Institute Genome Sequencing Center for Infectious Disease"/>
            <person name="Wu L."/>
            <person name="Ma J."/>
        </authorList>
    </citation>
    <scope>NUCLEOTIDE SEQUENCE [LARGE SCALE GENOMIC DNA]</scope>
    <source>
        <strain evidence="7">KCTC 15012</strain>
    </source>
</reference>
<dbReference type="PROSITE" id="PS51257">
    <property type="entry name" value="PROKAR_LIPOPROTEIN"/>
    <property type="match status" value="1"/>
</dbReference>
<dbReference type="InterPro" id="IPR024199">
    <property type="entry name" value="Uncharacterised_DsbB"/>
</dbReference>
<dbReference type="PIRSF" id="PIRSF033913">
    <property type="entry name" value="S-S_format_DsbB"/>
    <property type="match status" value="1"/>
</dbReference>
<sequence length="171" mass="17897">MSRSSRLSIAAAPALVVLAGCVAALAIAFTAQYGAGARPCVLCLTERVPYALAVPLLALACWPVLTVGLRRRLAGLAALVLAVNAAIAAYHVGVEQNWWHSAVCGSTPPGLAEMDPATLDLAAAMSRPVDMPPCDQPSWSYHGITFAALNVAYSALLALLLVRALAPRRRR</sequence>
<evidence type="ECO:0000313" key="7">
    <source>
        <dbReference type="Proteomes" id="UP001597296"/>
    </source>
</evidence>
<accession>A0ABW5CCT0</accession>
<dbReference type="Pfam" id="PF02600">
    <property type="entry name" value="DsbB"/>
    <property type="match status" value="1"/>
</dbReference>
<feature type="transmembrane region" description="Helical" evidence="5">
    <location>
        <begin position="73"/>
        <end position="92"/>
    </location>
</feature>
<dbReference type="InterPro" id="IPR003752">
    <property type="entry name" value="DiS_bond_form_DsbB/BdbC"/>
</dbReference>
<organism evidence="6 7">
    <name type="scientific">Phaeospirillum tilakii</name>
    <dbReference type="NCBI Taxonomy" id="741673"/>
    <lineage>
        <taxon>Bacteria</taxon>
        <taxon>Pseudomonadati</taxon>
        <taxon>Pseudomonadota</taxon>
        <taxon>Alphaproteobacteria</taxon>
        <taxon>Rhodospirillales</taxon>
        <taxon>Rhodospirillaceae</taxon>
        <taxon>Phaeospirillum</taxon>
    </lineage>
</organism>